<dbReference type="Pfam" id="PF01386">
    <property type="entry name" value="Ribosomal_L25p"/>
    <property type="match status" value="1"/>
</dbReference>
<dbReference type="GO" id="GO:0022625">
    <property type="term" value="C:cytosolic large ribosomal subunit"/>
    <property type="evidence" value="ECO:0007669"/>
    <property type="project" value="TreeGrafter"/>
</dbReference>
<dbReference type="Pfam" id="PF14693">
    <property type="entry name" value="Ribosomal_TL5_C"/>
    <property type="match status" value="1"/>
</dbReference>
<dbReference type="Gene3D" id="2.40.240.10">
    <property type="entry name" value="Ribosomal Protein L25, Chain P"/>
    <property type="match status" value="1"/>
</dbReference>
<dbReference type="GO" id="GO:0003735">
    <property type="term" value="F:structural constituent of ribosome"/>
    <property type="evidence" value="ECO:0007669"/>
    <property type="project" value="InterPro"/>
</dbReference>
<dbReference type="HAMAP" id="MF_01334">
    <property type="entry name" value="Ribosomal_bL25_CTC"/>
    <property type="match status" value="1"/>
</dbReference>
<dbReference type="InterPro" id="IPR020930">
    <property type="entry name" value="Ribosomal_uL5_bac-type"/>
</dbReference>
<dbReference type="InterPro" id="IPR001021">
    <property type="entry name" value="Ribosomal_bL25_long"/>
</dbReference>
<dbReference type="InterPro" id="IPR037121">
    <property type="entry name" value="Ribosomal_bL25_C"/>
</dbReference>
<comment type="function">
    <text evidence="5">This is one of the proteins that binds to the 5S RNA in the ribosome where it forms part of the central protuberance.</text>
</comment>
<dbReference type="InterPro" id="IPR029751">
    <property type="entry name" value="Ribosomal_L25_dom"/>
</dbReference>
<organism evidence="8 9">
    <name type="scientific">Meiothermus luteus</name>
    <dbReference type="NCBI Taxonomy" id="2026184"/>
    <lineage>
        <taxon>Bacteria</taxon>
        <taxon>Thermotogati</taxon>
        <taxon>Deinococcota</taxon>
        <taxon>Deinococci</taxon>
        <taxon>Thermales</taxon>
        <taxon>Thermaceae</taxon>
        <taxon>Meiothermus</taxon>
    </lineage>
</organism>
<dbReference type="PANTHER" id="PTHR33284:SF1">
    <property type="entry name" value="RIBOSOMAL PROTEIN L25_GLN-TRNA SYNTHETASE, ANTI-CODON-BINDING DOMAIN-CONTAINING PROTEIN"/>
    <property type="match status" value="1"/>
</dbReference>
<protein>
    <recommendedName>
        <fullName evidence="5">Large ribosomal subunit protein bL25</fullName>
    </recommendedName>
    <alternativeName>
        <fullName evidence="5">General stress protein CTC</fullName>
    </alternativeName>
</protein>
<sequence length="206" mass="22967">MEYRIKAQTRGNERPEALRNAGKLPGVVYNRHENYKVVVDLKEFNKVFLSAGIHHVITLEFEGGKKVDTLVRQVNLDKRRRRPEHVDFYALSDEPVQMWVPVKVVGTAQGVREGGVLQLVNSDIQVRVSPKAIPEFIEVDVSHLRIGDSIHADEVSLPPGVKLAMNPRDTIVAIVPPEDAEKLAAEAAEAPTEVEVIKKGKAEEEK</sequence>
<evidence type="ECO:0000313" key="8">
    <source>
        <dbReference type="EMBL" id="RIH89731.1"/>
    </source>
</evidence>
<reference evidence="8 9" key="1">
    <citation type="submission" date="2018-08" db="EMBL/GenBank/DDBJ databases">
        <title>Meiothermus luteus KCTC 52599 genome sequencing project.</title>
        <authorList>
            <person name="Da Costa M.S."/>
            <person name="Albuquerque L."/>
            <person name="Raposo P."/>
            <person name="Froufe H.J.C."/>
            <person name="Barroso C.S."/>
            <person name="Egas C."/>
        </authorList>
    </citation>
    <scope>NUCLEOTIDE SEQUENCE [LARGE SCALE GENOMIC DNA]</scope>
    <source>
        <strain evidence="8 9">KCTC 52599</strain>
    </source>
</reference>
<evidence type="ECO:0000256" key="3">
    <source>
        <dbReference type="ARBA" id="ARBA00022980"/>
    </source>
</evidence>
<evidence type="ECO:0000313" key="9">
    <source>
        <dbReference type="Proteomes" id="UP000265800"/>
    </source>
</evidence>
<keyword evidence="9" id="KW-1185">Reference proteome</keyword>
<dbReference type="InterPro" id="IPR011035">
    <property type="entry name" value="Ribosomal_bL25/Gln-tRNA_synth"/>
</dbReference>
<dbReference type="PANTHER" id="PTHR33284">
    <property type="entry name" value="RIBOSOMAL PROTEIN L25/GLN-TRNA SYNTHETASE, ANTI-CODON-BINDING DOMAIN-CONTAINING PROTEIN"/>
    <property type="match status" value="1"/>
</dbReference>
<evidence type="ECO:0000256" key="1">
    <source>
        <dbReference type="ARBA" id="ARBA00022730"/>
    </source>
</evidence>
<dbReference type="NCBIfam" id="TIGR00731">
    <property type="entry name" value="bL25_bact_ctc"/>
    <property type="match status" value="1"/>
</dbReference>
<dbReference type="RefSeq" id="WP_119358955.1">
    <property type="nucleotide sequence ID" value="NZ_QWKZ01000004.1"/>
</dbReference>
<dbReference type="AlphaFoldDB" id="A0A399F529"/>
<dbReference type="GO" id="GO:0008097">
    <property type="term" value="F:5S rRNA binding"/>
    <property type="evidence" value="ECO:0007669"/>
    <property type="project" value="InterPro"/>
</dbReference>
<dbReference type="EMBL" id="QWKZ01000004">
    <property type="protein sequence ID" value="RIH89731.1"/>
    <property type="molecule type" value="Genomic_DNA"/>
</dbReference>
<comment type="subunit">
    <text evidence="5">Part of the 50S ribosomal subunit; part of the 5S rRNA/L5/L18/L25 subcomplex. Contacts the 5S rRNA. Binds to the 5S rRNA independently of L5 and L18.</text>
</comment>
<dbReference type="CDD" id="cd00495">
    <property type="entry name" value="Ribosomal_L25_TL5_CTC"/>
    <property type="match status" value="1"/>
</dbReference>
<keyword evidence="1 5" id="KW-0699">rRNA-binding</keyword>
<dbReference type="Proteomes" id="UP000265800">
    <property type="component" value="Unassembled WGS sequence"/>
</dbReference>
<evidence type="ECO:0000259" key="7">
    <source>
        <dbReference type="Pfam" id="PF14693"/>
    </source>
</evidence>
<name>A0A399F529_9DEIN</name>
<proteinExistence type="inferred from homology"/>
<dbReference type="OrthoDB" id="9790002at2"/>
<dbReference type="InterPro" id="IPR020056">
    <property type="entry name" value="Rbsml_bL25/Gln-tRNA_synth_N"/>
</dbReference>
<keyword evidence="2 5" id="KW-0694">RNA-binding</keyword>
<accession>A0A399F529</accession>
<feature type="domain" description="Large ribosomal subunit protein bL25 L25" evidence="6">
    <location>
        <begin position="5"/>
        <end position="88"/>
    </location>
</feature>
<feature type="domain" description="Large ribosomal subunit protein bL25 beta" evidence="7">
    <location>
        <begin position="96"/>
        <end position="177"/>
    </location>
</feature>
<dbReference type="SUPFAM" id="SSF50715">
    <property type="entry name" value="Ribosomal protein L25-like"/>
    <property type="match status" value="1"/>
</dbReference>
<gene>
    <name evidence="5 8" type="primary">rplY</name>
    <name evidence="5" type="synonym">ctc</name>
    <name evidence="8" type="ORF">Mlute_00246</name>
</gene>
<evidence type="ECO:0000256" key="2">
    <source>
        <dbReference type="ARBA" id="ARBA00022884"/>
    </source>
</evidence>
<keyword evidence="4 5" id="KW-0687">Ribonucleoprotein</keyword>
<dbReference type="GO" id="GO:0006412">
    <property type="term" value="P:translation"/>
    <property type="evidence" value="ECO:0007669"/>
    <property type="project" value="UniProtKB-UniRule"/>
</dbReference>
<keyword evidence="3 5" id="KW-0689">Ribosomal protein</keyword>
<comment type="similarity">
    <text evidence="5">Belongs to the bacterial ribosomal protein bL25 family. CTC subfamily.</text>
</comment>
<dbReference type="Gene3D" id="2.170.120.20">
    <property type="entry name" value="Ribosomal protein L25, beta domain"/>
    <property type="match status" value="1"/>
</dbReference>
<evidence type="ECO:0000256" key="4">
    <source>
        <dbReference type="ARBA" id="ARBA00023274"/>
    </source>
</evidence>
<comment type="caution">
    <text evidence="8">The sequence shown here is derived from an EMBL/GenBank/DDBJ whole genome shotgun (WGS) entry which is preliminary data.</text>
</comment>
<dbReference type="InterPro" id="IPR020057">
    <property type="entry name" value="Ribosomal_bL25_b-dom"/>
</dbReference>
<evidence type="ECO:0000259" key="6">
    <source>
        <dbReference type="Pfam" id="PF01386"/>
    </source>
</evidence>
<evidence type="ECO:0000256" key="5">
    <source>
        <dbReference type="HAMAP-Rule" id="MF_01334"/>
    </source>
</evidence>